<dbReference type="Proteomes" id="UP001153737">
    <property type="component" value="Chromosome 2"/>
</dbReference>
<dbReference type="OrthoDB" id="6778510at2759"/>
<dbReference type="EMBL" id="OU896708">
    <property type="protein sequence ID" value="CAG9818521.1"/>
    <property type="molecule type" value="Genomic_DNA"/>
</dbReference>
<evidence type="ECO:0000313" key="3">
    <source>
        <dbReference type="Proteomes" id="UP001153737"/>
    </source>
</evidence>
<reference evidence="2" key="1">
    <citation type="submission" date="2022-01" db="EMBL/GenBank/DDBJ databases">
        <authorList>
            <person name="King R."/>
        </authorList>
    </citation>
    <scope>NUCLEOTIDE SEQUENCE</scope>
</reference>
<sequence length="462" mass="52658">MSTEMQTLDFLAIDTTGNDKDENPSKKKRKANTPVKIGDNTNKNAKTLKRNLNSILKQINLLNTIVKDAYKPKKEYIDISTALDMCARQLQKGGLMEWLERIESDSVGSDQQTKSQCPQNDNKSMSTIGTQVTESDLEEELEISKKATLKRIKDILKEDEGFDCISGVLDEPWPEELFKRTKAQDTDVSVHKTTGDMVIVANPQDLKFDKTMETLTLIHPDLNEMISSNDGEVDFVLNATKTINRNKEESERVRALYLIPWAETSERTKSTRSLYDHVRKLKDAMKVHPTDKIHIMMTEGLKDDGPRKILEYVFQNEEINITLIGRTLGDTNKSKHKFSPEKMIVKCGGTTYADMLRDIRTNVDISRMGVNVKTIRKTAKGDLMLELEGGKGKANVLKEEIIKKINHTDIRVHRQETLIHINDIDAITDIKEKEFYWGSPGLHNSTRESPFARERQSKYLVS</sequence>
<name>A0A9N9SFS3_PHACE</name>
<gene>
    <name evidence="2" type="ORF">PHAECO_LOCUS6662</name>
</gene>
<dbReference type="AlphaFoldDB" id="A0A9N9SFS3"/>
<evidence type="ECO:0000313" key="2">
    <source>
        <dbReference type="EMBL" id="CAG9818521.1"/>
    </source>
</evidence>
<protein>
    <submittedName>
        <fullName evidence="2">Uncharacterized protein</fullName>
    </submittedName>
</protein>
<feature type="region of interest" description="Disordered" evidence="1">
    <location>
        <begin position="105"/>
        <end position="126"/>
    </location>
</feature>
<proteinExistence type="predicted"/>
<evidence type="ECO:0000256" key="1">
    <source>
        <dbReference type="SAM" id="MobiDB-lite"/>
    </source>
</evidence>
<organism evidence="2 3">
    <name type="scientific">Phaedon cochleariae</name>
    <name type="common">Mustard beetle</name>
    <dbReference type="NCBI Taxonomy" id="80249"/>
    <lineage>
        <taxon>Eukaryota</taxon>
        <taxon>Metazoa</taxon>
        <taxon>Ecdysozoa</taxon>
        <taxon>Arthropoda</taxon>
        <taxon>Hexapoda</taxon>
        <taxon>Insecta</taxon>
        <taxon>Pterygota</taxon>
        <taxon>Neoptera</taxon>
        <taxon>Endopterygota</taxon>
        <taxon>Coleoptera</taxon>
        <taxon>Polyphaga</taxon>
        <taxon>Cucujiformia</taxon>
        <taxon>Chrysomeloidea</taxon>
        <taxon>Chrysomelidae</taxon>
        <taxon>Chrysomelinae</taxon>
        <taxon>Chrysomelini</taxon>
        <taxon>Phaedon</taxon>
    </lineage>
</organism>
<feature type="compositionally biased region" description="Polar residues" evidence="1">
    <location>
        <begin position="106"/>
        <end position="126"/>
    </location>
</feature>
<feature type="region of interest" description="Disordered" evidence="1">
    <location>
        <begin position="1"/>
        <end position="42"/>
    </location>
</feature>
<keyword evidence="3" id="KW-1185">Reference proteome</keyword>
<accession>A0A9N9SFS3</accession>
<reference evidence="2" key="2">
    <citation type="submission" date="2022-10" db="EMBL/GenBank/DDBJ databases">
        <authorList>
            <consortium name="ENA_rothamsted_submissions"/>
            <consortium name="culmorum"/>
            <person name="King R."/>
        </authorList>
    </citation>
    <scope>NUCLEOTIDE SEQUENCE</scope>
</reference>